<accession>A0A2P6RGI0</accession>
<name>A0A2P6RGI0_ROSCH</name>
<dbReference type="AlphaFoldDB" id="A0A2P6RGI0"/>
<organism evidence="1 2">
    <name type="scientific">Rosa chinensis</name>
    <name type="common">China rose</name>
    <dbReference type="NCBI Taxonomy" id="74649"/>
    <lineage>
        <taxon>Eukaryota</taxon>
        <taxon>Viridiplantae</taxon>
        <taxon>Streptophyta</taxon>
        <taxon>Embryophyta</taxon>
        <taxon>Tracheophyta</taxon>
        <taxon>Spermatophyta</taxon>
        <taxon>Magnoliopsida</taxon>
        <taxon>eudicotyledons</taxon>
        <taxon>Gunneridae</taxon>
        <taxon>Pentapetalae</taxon>
        <taxon>rosids</taxon>
        <taxon>fabids</taxon>
        <taxon>Rosales</taxon>
        <taxon>Rosaceae</taxon>
        <taxon>Rosoideae</taxon>
        <taxon>Rosoideae incertae sedis</taxon>
        <taxon>Rosa</taxon>
    </lineage>
</organism>
<evidence type="ECO:0000313" key="1">
    <source>
        <dbReference type="EMBL" id="PRQ45540.1"/>
    </source>
</evidence>
<protein>
    <submittedName>
        <fullName evidence="1">Uncharacterized protein</fullName>
    </submittedName>
</protein>
<proteinExistence type="predicted"/>
<dbReference type="EMBL" id="PDCK01000041">
    <property type="protein sequence ID" value="PRQ45540.1"/>
    <property type="molecule type" value="Genomic_DNA"/>
</dbReference>
<gene>
    <name evidence="1" type="ORF">RchiOBHm_Chr3g0492511</name>
</gene>
<dbReference type="Gramene" id="PRQ45540">
    <property type="protein sequence ID" value="PRQ45540"/>
    <property type="gene ID" value="RchiOBHm_Chr3g0492511"/>
</dbReference>
<reference evidence="1 2" key="1">
    <citation type="journal article" date="2018" name="Nat. Genet.">
        <title>The Rosa genome provides new insights in the design of modern roses.</title>
        <authorList>
            <person name="Bendahmane M."/>
        </authorList>
    </citation>
    <scope>NUCLEOTIDE SEQUENCE [LARGE SCALE GENOMIC DNA]</scope>
    <source>
        <strain evidence="2">cv. Old Blush</strain>
    </source>
</reference>
<comment type="caution">
    <text evidence="1">The sequence shown here is derived from an EMBL/GenBank/DDBJ whole genome shotgun (WGS) entry which is preliminary data.</text>
</comment>
<dbReference type="Proteomes" id="UP000238479">
    <property type="component" value="Chromosome 3"/>
</dbReference>
<sequence length="67" mass="7442">MFWPVLGIIFPGPIIWDQDSFNGAVWRSEAEGKALNRVGELLSLPEVGSVLFWNVLGVAPPVLDFWS</sequence>
<evidence type="ECO:0000313" key="2">
    <source>
        <dbReference type="Proteomes" id="UP000238479"/>
    </source>
</evidence>
<keyword evidence="2" id="KW-1185">Reference proteome</keyword>